<reference evidence="2" key="1">
    <citation type="journal article" date="2019" name="Int. J. Syst. Evol. Microbiol.">
        <title>The Global Catalogue of Microorganisms (GCM) 10K type strain sequencing project: providing services to taxonomists for standard genome sequencing and annotation.</title>
        <authorList>
            <consortium name="The Broad Institute Genomics Platform"/>
            <consortium name="The Broad Institute Genome Sequencing Center for Infectious Disease"/>
            <person name="Wu L."/>
            <person name="Ma J."/>
        </authorList>
    </citation>
    <scope>NUCLEOTIDE SEQUENCE [LARGE SCALE GENOMIC DNA]</scope>
    <source>
        <strain evidence="2">KCTC 22814</strain>
    </source>
</reference>
<accession>A0ABW6BFW0</accession>
<name>A0ABW6BFW0_9SPHI</name>
<evidence type="ECO:0000313" key="2">
    <source>
        <dbReference type="Proteomes" id="UP001597525"/>
    </source>
</evidence>
<dbReference type="Proteomes" id="UP001597525">
    <property type="component" value="Unassembled WGS sequence"/>
</dbReference>
<sequence>MKKYIETIIILLRKIIEALQNEKESSSVGRPPLTERKFYSKQDVLKLLNMTDVTYKRNLKKGILNPMRLIGTDVYFEEDLLKALEESRMKGKI</sequence>
<comment type="caution">
    <text evidence="1">The sequence shown here is derived from an EMBL/GenBank/DDBJ whole genome shotgun (WGS) entry which is preliminary data.</text>
</comment>
<organism evidence="1 2">
    <name type="scientific">Sphingobacterium bambusae</name>
    <dbReference type="NCBI Taxonomy" id="662858"/>
    <lineage>
        <taxon>Bacteria</taxon>
        <taxon>Pseudomonadati</taxon>
        <taxon>Bacteroidota</taxon>
        <taxon>Sphingobacteriia</taxon>
        <taxon>Sphingobacteriales</taxon>
        <taxon>Sphingobacteriaceae</taxon>
        <taxon>Sphingobacterium</taxon>
    </lineage>
</organism>
<protein>
    <recommendedName>
        <fullName evidence="3">DNA-binding protein</fullName>
    </recommendedName>
</protein>
<proteinExistence type="predicted"/>
<dbReference type="EMBL" id="JBHUPB010000004">
    <property type="protein sequence ID" value="MFD2966745.1"/>
    <property type="molecule type" value="Genomic_DNA"/>
</dbReference>
<keyword evidence="2" id="KW-1185">Reference proteome</keyword>
<dbReference type="RefSeq" id="WP_320182446.1">
    <property type="nucleotide sequence ID" value="NZ_CP138332.1"/>
</dbReference>
<evidence type="ECO:0008006" key="3">
    <source>
        <dbReference type="Google" id="ProtNLM"/>
    </source>
</evidence>
<evidence type="ECO:0000313" key="1">
    <source>
        <dbReference type="EMBL" id="MFD2966745.1"/>
    </source>
</evidence>
<gene>
    <name evidence="1" type="ORF">ACFS7Y_05080</name>
</gene>